<evidence type="ECO:0000313" key="3">
    <source>
        <dbReference type="Proteomes" id="UP000507470"/>
    </source>
</evidence>
<dbReference type="InterPro" id="IPR012337">
    <property type="entry name" value="RNaseH-like_sf"/>
</dbReference>
<dbReference type="GO" id="GO:0046983">
    <property type="term" value="F:protein dimerization activity"/>
    <property type="evidence" value="ECO:0007669"/>
    <property type="project" value="InterPro"/>
</dbReference>
<dbReference type="Proteomes" id="UP000507470">
    <property type="component" value="Unassembled WGS sequence"/>
</dbReference>
<evidence type="ECO:0000313" key="2">
    <source>
        <dbReference type="EMBL" id="CAC5401909.1"/>
    </source>
</evidence>
<accession>A0A6J8D210</accession>
<gene>
    <name evidence="2" type="ORF">MCOR_35942</name>
</gene>
<dbReference type="PANTHER" id="PTHR46289">
    <property type="entry name" value="52 KDA REPRESSOR OF THE INHIBITOR OF THE PROTEIN KINASE-LIKE PROTEIN-RELATED"/>
    <property type="match status" value="1"/>
</dbReference>
<dbReference type="PANTHER" id="PTHR46289:SF17">
    <property type="entry name" value="HAT C-TERMINAL DIMERISATION DOMAIN-CONTAINING PROTEIN"/>
    <property type="match status" value="1"/>
</dbReference>
<sequence length="303" mass="34928">MMSTVQEIAFKFDYSTKSLTAFTEELSAENENIQEQLERRKKLITLCVTPFAVVVSALNSLKADNDDKAAQSMNAILRFEFIISLVVAEHILSSTVALTNYLQKPDIDLIEALTEAKIVIQRLSDESEQHIWQHNTKFSHQFLVSLDVNDTELTTRDPSDYWRVSLYFAFLDHLVDDITKRLISNEERFFSSYFIPTKLGNFTPEIADKIYNAYRSDLGDKTEFDDEVARWTAHWRIEDNRPDRLLGVLNVTHADLYPSVHRIIWILLTVPVSSATSQRSFSAMRRVKSYLRSTMGGEILFNL</sequence>
<proteinExistence type="predicted"/>
<dbReference type="Pfam" id="PF05699">
    <property type="entry name" value="Dimer_Tnp_hAT"/>
    <property type="match status" value="1"/>
</dbReference>
<dbReference type="InterPro" id="IPR008906">
    <property type="entry name" value="HATC_C_dom"/>
</dbReference>
<evidence type="ECO:0000259" key="1">
    <source>
        <dbReference type="Pfam" id="PF05699"/>
    </source>
</evidence>
<dbReference type="InterPro" id="IPR052958">
    <property type="entry name" value="IFN-induced_PKR_regulator"/>
</dbReference>
<reference evidence="2 3" key="1">
    <citation type="submission" date="2020-06" db="EMBL/GenBank/DDBJ databases">
        <authorList>
            <person name="Li R."/>
            <person name="Bekaert M."/>
        </authorList>
    </citation>
    <scope>NUCLEOTIDE SEQUENCE [LARGE SCALE GENOMIC DNA]</scope>
    <source>
        <strain evidence="3">wild</strain>
    </source>
</reference>
<dbReference type="SUPFAM" id="SSF53098">
    <property type="entry name" value="Ribonuclease H-like"/>
    <property type="match status" value="1"/>
</dbReference>
<dbReference type="OrthoDB" id="10072079at2759"/>
<name>A0A6J8D210_MYTCO</name>
<keyword evidence="3" id="KW-1185">Reference proteome</keyword>
<feature type="domain" description="HAT C-terminal dimerisation" evidence="1">
    <location>
        <begin position="252"/>
        <end position="296"/>
    </location>
</feature>
<protein>
    <recommendedName>
        <fullName evidence="1">HAT C-terminal dimerisation domain-containing protein</fullName>
    </recommendedName>
</protein>
<dbReference type="EMBL" id="CACVKT020006485">
    <property type="protein sequence ID" value="CAC5401909.1"/>
    <property type="molecule type" value="Genomic_DNA"/>
</dbReference>
<dbReference type="AlphaFoldDB" id="A0A6J8D210"/>
<organism evidence="2 3">
    <name type="scientific">Mytilus coruscus</name>
    <name type="common">Sea mussel</name>
    <dbReference type="NCBI Taxonomy" id="42192"/>
    <lineage>
        <taxon>Eukaryota</taxon>
        <taxon>Metazoa</taxon>
        <taxon>Spiralia</taxon>
        <taxon>Lophotrochozoa</taxon>
        <taxon>Mollusca</taxon>
        <taxon>Bivalvia</taxon>
        <taxon>Autobranchia</taxon>
        <taxon>Pteriomorphia</taxon>
        <taxon>Mytilida</taxon>
        <taxon>Mytiloidea</taxon>
        <taxon>Mytilidae</taxon>
        <taxon>Mytilinae</taxon>
        <taxon>Mytilus</taxon>
    </lineage>
</organism>